<evidence type="ECO:0000313" key="1">
    <source>
        <dbReference type="EMBL" id="MFD1365177.1"/>
    </source>
</evidence>
<name>A0ABW4A536_9ACTN</name>
<protein>
    <submittedName>
        <fullName evidence="1">Uncharacterized protein</fullName>
    </submittedName>
</protein>
<reference evidence="2" key="1">
    <citation type="journal article" date="2019" name="Int. J. Syst. Evol. Microbiol.">
        <title>The Global Catalogue of Microorganisms (GCM) 10K type strain sequencing project: providing services to taxonomists for standard genome sequencing and annotation.</title>
        <authorList>
            <consortium name="The Broad Institute Genomics Platform"/>
            <consortium name="The Broad Institute Genome Sequencing Center for Infectious Disease"/>
            <person name="Wu L."/>
            <person name="Ma J."/>
        </authorList>
    </citation>
    <scope>NUCLEOTIDE SEQUENCE [LARGE SCALE GENOMIC DNA]</scope>
    <source>
        <strain evidence="2">CCM 7526</strain>
    </source>
</reference>
<dbReference type="Proteomes" id="UP001597183">
    <property type="component" value="Unassembled WGS sequence"/>
</dbReference>
<dbReference type="EMBL" id="JBHTMK010000008">
    <property type="protein sequence ID" value="MFD1365177.1"/>
    <property type="molecule type" value="Genomic_DNA"/>
</dbReference>
<dbReference type="RefSeq" id="WP_317795414.1">
    <property type="nucleotide sequence ID" value="NZ_AP028461.1"/>
</dbReference>
<proteinExistence type="predicted"/>
<keyword evidence="2" id="KW-1185">Reference proteome</keyword>
<sequence length="295" mass="31643">MAGVSPTDDSRPEVRLRLRRVISSYQDDIGGLPTLGEFLEIIGLALLSVSEGGDLPAGVAGFSAEVGRKRYQPQRDSRVPELNDAIFAETASFLVAVGAVRGRATSPDEFAAAVLDVLQDDDVAFEDVRGPDVSRLAAVVSRSTVRPRVGDILAIRVRESGYRMAVVTARNRFGTAIGLFGRPAAIPRLTAASIDSAATRSVYTDDQLIISGKWKVVGHDERLLSSFPSDPDIYHGPDPIFPNVDLGDFGAAESPSGTLRKVAKSEAEEVGLLNDSYRQAFVSEHLHQLLVSGEI</sequence>
<accession>A0ABW4A536</accession>
<gene>
    <name evidence="1" type="ORF">ACFQ5G_07470</name>
</gene>
<comment type="caution">
    <text evidence="1">The sequence shown here is derived from an EMBL/GenBank/DDBJ whole genome shotgun (WGS) entry which is preliminary data.</text>
</comment>
<organism evidence="1 2">
    <name type="scientific">Actinoplanes sichuanensis</name>
    <dbReference type="NCBI Taxonomy" id="512349"/>
    <lineage>
        <taxon>Bacteria</taxon>
        <taxon>Bacillati</taxon>
        <taxon>Actinomycetota</taxon>
        <taxon>Actinomycetes</taxon>
        <taxon>Micromonosporales</taxon>
        <taxon>Micromonosporaceae</taxon>
        <taxon>Actinoplanes</taxon>
    </lineage>
</organism>
<evidence type="ECO:0000313" key="2">
    <source>
        <dbReference type="Proteomes" id="UP001597183"/>
    </source>
</evidence>